<comment type="caution">
    <text evidence="1">The sequence shown here is derived from an EMBL/GenBank/DDBJ whole genome shotgun (WGS) entry which is preliminary data.</text>
</comment>
<protein>
    <submittedName>
        <fullName evidence="1">Uncharacterized protein</fullName>
    </submittedName>
</protein>
<dbReference type="Proteomes" id="UP000034246">
    <property type="component" value="Unassembled WGS sequence"/>
</dbReference>
<name>A0A0G0QHP6_9BACT</name>
<evidence type="ECO:0000313" key="1">
    <source>
        <dbReference type="EMBL" id="KKR09940.1"/>
    </source>
</evidence>
<accession>A0A0G0QHP6</accession>
<sequence>MHESFKVHTTAHVIRINGTPIDDVSEKTYQQYQELVRKGIVVTPDDVWRGLDVMIDEVAARETSRRGGIARGDISSGNINGMNVIGVNATAIATGEKGYASVNAAYGKEDVTKLATEHAQLYGYSHKPSLLQSIGHILKSLAGSEDSQTYYGYDGKHIPLPVNVQQGWNKAKQIDRGRSGSYTDVGQQVANMPGAHLTRNSRYNGNEVQSELLKNRPGNDPSRYVTGTTFGHHTDVHSFDGTPARDHYVADQIREKYPNLNIKQALTVTQNTIQSFKDGKLVEVQSARGSEPSIADKIRNNR</sequence>
<dbReference type="AlphaFoldDB" id="A0A0G0QHP6"/>
<organism evidence="1 2">
    <name type="scientific">Candidatus Woesebacteria bacterium GW2011_GWA1_39_21</name>
    <dbReference type="NCBI Taxonomy" id="1618550"/>
    <lineage>
        <taxon>Bacteria</taxon>
        <taxon>Candidatus Woeseibacteriota</taxon>
    </lineage>
</organism>
<evidence type="ECO:0000313" key="2">
    <source>
        <dbReference type="Proteomes" id="UP000034246"/>
    </source>
</evidence>
<dbReference type="STRING" id="1618550.UT39_C0025G0003"/>
<proteinExistence type="predicted"/>
<gene>
    <name evidence="1" type="ORF">UT39_C0025G0003</name>
</gene>
<dbReference type="EMBL" id="LBWP01000025">
    <property type="protein sequence ID" value="KKR09940.1"/>
    <property type="molecule type" value="Genomic_DNA"/>
</dbReference>
<reference evidence="1 2" key="1">
    <citation type="journal article" date="2015" name="Nature">
        <title>rRNA introns, odd ribosomes, and small enigmatic genomes across a large radiation of phyla.</title>
        <authorList>
            <person name="Brown C.T."/>
            <person name="Hug L.A."/>
            <person name="Thomas B.C."/>
            <person name="Sharon I."/>
            <person name="Castelle C.J."/>
            <person name="Singh A."/>
            <person name="Wilkins M.J."/>
            <person name="Williams K.H."/>
            <person name="Banfield J.F."/>
        </authorList>
    </citation>
    <scope>NUCLEOTIDE SEQUENCE [LARGE SCALE GENOMIC DNA]</scope>
</reference>